<dbReference type="EMBL" id="CP009962">
    <property type="protein sequence ID" value="AIY42453.1"/>
    <property type="molecule type" value="Genomic_DNA"/>
</dbReference>
<evidence type="ECO:0000313" key="2">
    <source>
        <dbReference type="EMBL" id="AIY42453.1"/>
    </source>
</evidence>
<dbReference type="Proteomes" id="UP000030302">
    <property type="component" value="Chromosome"/>
</dbReference>
<proteinExistence type="predicted"/>
<accession>A0A0A1FCH3</accession>
<evidence type="ECO:0000313" key="3">
    <source>
        <dbReference type="Proteomes" id="UP000030302"/>
    </source>
</evidence>
<reference evidence="3" key="1">
    <citation type="journal article" date="2014" name="Soil Biol. Biochem.">
        <title>Structure and function of bacterial communities in ageing soils: Insights from the Mendocino ecological staircase.</title>
        <authorList>
            <person name="Uroz S."/>
            <person name="Tech J.J."/>
            <person name="Sawaya N.A."/>
            <person name="Frey-Klett P."/>
            <person name="Leveau J.H.J."/>
        </authorList>
    </citation>
    <scope>NUCLEOTIDE SEQUENCE [LARGE SCALE GENOMIC DNA]</scope>
    <source>
        <strain evidence="3">Cal35</strain>
    </source>
</reference>
<name>A0A0A1FCH3_9BURK</name>
<dbReference type="KEGG" id="care:LT85_3295"/>
<gene>
    <name evidence="2" type="ORF">LT85_3295</name>
</gene>
<dbReference type="HOGENOM" id="CLU_3060422_0_0_4"/>
<sequence>MRNNFRSGARRFARQFVSLLGFLCPCNANSTSAAHVANNEQRPRQKKSPQDVP</sequence>
<dbReference type="AlphaFoldDB" id="A0A0A1FCH3"/>
<organism evidence="2 3">
    <name type="scientific">Collimonas arenae</name>
    <dbReference type="NCBI Taxonomy" id="279058"/>
    <lineage>
        <taxon>Bacteria</taxon>
        <taxon>Pseudomonadati</taxon>
        <taxon>Pseudomonadota</taxon>
        <taxon>Betaproteobacteria</taxon>
        <taxon>Burkholderiales</taxon>
        <taxon>Oxalobacteraceae</taxon>
        <taxon>Collimonas</taxon>
    </lineage>
</organism>
<keyword evidence="3" id="KW-1185">Reference proteome</keyword>
<protein>
    <submittedName>
        <fullName evidence="2">Uncharacterized protein</fullName>
    </submittedName>
</protein>
<feature type="region of interest" description="Disordered" evidence="1">
    <location>
        <begin position="34"/>
        <end position="53"/>
    </location>
</feature>
<evidence type="ECO:0000256" key="1">
    <source>
        <dbReference type="SAM" id="MobiDB-lite"/>
    </source>
</evidence>